<accession>A0A9R0HYP3</accession>
<keyword evidence="11" id="KW-1185">Reference proteome</keyword>
<dbReference type="Proteomes" id="UP000813463">
    <property type="component" value="Chromosome 4"/>
</dbReference>
<dbReference type="PANTHER" id="PTHR12801">
    <property type="entry name" value="RNA EXONUCLEASE REXO1 / RECO3 FAMILY MEMBER-RELATED"/>
    <property type="match status" value="1"/>
</dbReference>
<dbReference type="KEGG" id="soe:110779046"/>
<dbReference type="InterPro" id="IPR036397">
    <property type="entry name" value="RNaseH_sf"/>
</dbReference>
<keyword evidence="8" id="KW-0863">Zinc-finger</keyword>
<dbReference type="RefSeq" id="XP_021839268.2">
    <property type="nucleotide sequence ID" value="XM_021983576.2"/>
</dbReference>
<evidence type="ECO:0000313" key="11">
    <source>
        <dbReference type="Proteomes" id="UP000813463"/>
    </source>
</evidence>
<gene>
    <name evidence="12" type="primary">LOC110779046</name>
</gene>
<dbReference type="Pfam" id="PF00929">
    <property type="entry name" value="RNase_T"/>
    <property type="match status" value="1"/>
</dbReference>
<dbReference type="SUPFAM" id="SSF53098">
    <property type="entry name" value="Ribonuclease H-like"/>
    <property type="match status" value="1"/>
</dbReference>
<keyword evidence="6" id="KW-0269">Exonuclease</keyword>
<dbReference type="InterPro" id="IPR013087">
    <property type="entry name" value="Znf_C2H2_type"/>
</dbReference>
<proteinExistence type="inferred from homology"/>
<dbReference type="GO" id="GO:0006364">
    <property type="term" value="P:rRNA processing"/>
    <property type="evidence" value="ECO:0007669"/>
    <property type="project" value="InterPro"/>
</dbReference>
<feature type="transmembrane region" description="Helical" evidence="9">
    <location>
        <begin position="28"/>
        <end position="49"/>
    </location>
</feature>
<dbReference type="GO" id="GO:0005634">
    <property type="term" value="C:nucleus"/>
    <property type="evidence" value="ECO:0000318"/>
    <property type="project" value="GO_Central"/>
</dbReference>
<dbReference type="PANTHER" id="PTHR12801:SF123">
    <property type="entry name" value="RNA EXONUCLEASE 4"/>
    <property type="match status" value="1"/>
</dbReference>
<evidence type="ECO:0000256" key="4">
    <source>
        <dbReference type="ARBA" id="ARBA00022722"/>
    </source>
</evidence>
<protein>
    <recommendedName>
        <fullName evidence="3">RNA exonuclease 4</fullName>
    </recommendedName>
</protein>
<reference evidence="11" key="1">
    <citation type="journal article" date="2021" name="Nat. Commun.">
        <title>Genomic analyses provide insights into spinach domestication and the genetic basis of agronomic traits.</title>
        <authorList>
            <person name="Cai X."/>
            <person name="Sun X."/>
            <person name="Xu C."/>
            <person name="Sun H."/>
            <person name="Wang X."/>
            <person name="Ge C."/>
            <person name="Zhang Z."/>
            <person name="Wang Q."/>
            <person name="Fei Z."/>
            <person name="Jiao C."/>
            <person name="Wang Q."/>
        </authorList>
    </citation>
    <scope>NUCLEOTIDE SEQUENCE [LARGE SCALE GENOMIC DNA]</scope>
    <source>
        <strain evidence="11">cv. Varoflay</strain>
    </source>
</reference>
<dbReference type="Gene3D" id="3.30.160.60">
    <property type="entry name" value="Classic Zinc Finger"/>
    <property type="match status" value="1"/>
</dbReference>
<dbReference type="PROSITE" id="PS50157">
    <property type="entry name" value="ZINC_FINGER_C2H2_2"/>
    <property type="match status" value="1"/>
</dbReference>
<dbReference type="InterPro" id="IPR013520">
    <property type="entry name" value="Ribonucl_H"/>
</dbReference>
<dbReference type="Gene3D" id="3.30.420.10">
    <property type="entry name" value="Ribonuclease H-like superfamily/Ribonuclease H"/>
    <property type="match status" value="1"/>
</dbReference>
<dbReference type="PROSITE" id="PS00028">
    <property type="entry name" value="ZINC_FINGER_C2H2_1"/>
    <property type="match status" value="2"/>
</dbReference>
<dbReference type="GO" id="GO:0008408">
    <property type="term" value="F:3'-5' exonuclease activity"/>
    <property type="evidence" value="ECO:0007669"/>
    <property type="project" value="InterPro"/>
</dbReference>
<evidence type="ECO:0000256" key="1">
    <source>
        <dbReference type="ARBA" id="ARBA00004123"/>
    </source>
</evidence>
<sequence>MQIKELIFDLAICREIALTLESLKTPNIAIRCFWLFPFFFPAIVATSLFGKRTLFSSMDSETNPPKSVKTRHKCSACYKQFNKKEHLVEHMKVSYHSVHQPKCGICKKHCRSFESLREHSKGWLAKDSCSKIFHELGCGLCMKVFESSIFLSEHKWTCHLIPPTRLGTISLPSMELKTSIPDISNGDIVPKIHEAIAMDCEMVGGGSDGTLNLCGRVCLIDENEDILFHAYVQPQMPVTDYRSDLTGLSEEHLRDAMPLKEVQEKILEILYNGESIGMARVDGGKAKLLVGHSLEHDLDCLNMSYPDHLIRDTAKYHPLMKTNLVSHSLKYLTKMYLGYDIQMGIHDPFEDCVSVMRLYKRMREQDHLKDFIGACHATEFQTNEFECCKMKDLEKLTPDELFEMSRSKYRCWCLDMVHKVPPQLCRVKRLKACEY</sequence>
<dbReference type="GO" id="GO:0006396">
    <property type="term" value="P:RNA processing"/>
    <property type="evidence" value="ECO:0000318"/>
    <property type="project" value="GO_Central"/>
</dbReference>
<evidence type="ECO:0000256" key="5">
    <source>
        <dbReference type="ARBA" id="ARBA00022801"/>
    </source>
</evidence>
<feature type="domain" description="C2H2-type" evidence="10">
    <location>
        <begin position="72"/>
        <end position="101"/>
    </location>
</feature>
<evidence type="ECO:0000256" key="9">
    <source>
        <dbReference type="SAM" id="Phobius"/>
    </source>
</evidence>
<keyword evidence="4" id="KW-0540">Nuclease</keyword>
<evidence type="ECO:0000256" key="3">
    <source>
        <dbReference type="ARBA" id="ARBA00016937"/>
    </source>
</evidence>
<evidence type="ECO:0000313" key="12">
    <source>
        <dbReference type="RefSeq" id="XP_021839268.2"/>
    </source>
</evidence>
<dbReference type="GeneID" id="110779046"/>
<dbReference type="InterPro" id="IPR012337">
    <property type="entry name" value="RNaseH-like_sf"/>
</dbReference>
<dbReference type="SMART" id="SM00479">
    <property type="entry name" value="EXOIII"/>
    <property type="match status" value="1"/>
</dbReference>
<dbReference type="GO" id="GO:0004527">
    <property type="term" value="F:exonuclease activity"/>
    <property type="evidence" value="ECO:0000318"/>
    <property type="project" value="GO_Central"/>
</dbReference>
<keyword evidence="9" id="KW-1133">Transmembrane helix</keyword>
<evidence type="ECO:0000256" key="7">
    <source>
        <dbReference type="ARBA" id="ARBA00023242"/>
    </source>
</evidence>
<dbReference type="AlphaFoldDB" id="A0A9R0HYP3"/>
<evidence type="ECO:0000256" key="6">
    <source>
        <dbReference type="ARBA" id="ARBA00022839"/>
    </source>
</evidence>
<comment type="subcellular location">
    <subcellularLocation>
        <location evidence="1">Nucleus</location>
    </subcellularLocation>
</comment>
<dbReference type="CDD" id="cd06144">
    <property type="entry name" value="REX4_like"/>
    <property type="match status" value="1"/>
</dbReference>
<dbReference type="GO" id="GO:0008270">
    <property type="term" value="F:zinc ion binding"/>
    <property type="evidence" value="ECO:0007669"/>
    <property type="project" value="UniProtKB-KW"/>
</dbReference>
<dbReference type="InterPro" id="IPR037431">
    <property type="entry name" value="REX4_DEDDh_dom"/>
</dbReference>
<evidence type="ECO:0000256" key="2">
    <source>
        <dbReference type="ARBA" id="ARBA00010489"/>
    </source>
</evidence>
<dbReference type="SMART" id="SM00355">
    <property type="entry name" value="ZnF_C2H2"/>
    <property type="match status" value="3"/>
</dbReference>
<dbReference type="InterPro" id="IPR047021">
    <property type="entry name" value="REXO1/3/4-like"/>
</dbReference>
<keyword evidence="5" id="KW-0378">Hydrolase</keyword>
<keyword evidence="9" id="KW-0812">Transmembrane</keyword>
<comment type="similarity">
    <text evidence="2">Belongs to the REXO4 family.</text>
</comment>
<keyword evidence="8" id="KW-0862">Zinc</keyword>
<keyword evidence="7" id="KW-0539">Nucleus</keyword>
<organism evidence="11 12">
    <name type="scientific">Spinacia oleracea</name>
    <name type="common">Spinach</name>
    <dbReference type="NCBI Taxonomy" id="3562"/>
    <lineage>
        <taxon>Eukaryota</taxon>
        <taxon>Viridiplantae</taxon>
        <taxon>Streptophyta</taxon>
        <taxon>Embryophyta</taxon>
        <taxon>Tracheophyta</taxon>
        <taxon>Spermatophyta</taxon>
        <taxon>Magnoliopsida</taxon>
        <taxon>eudicotyledons</taxon>
        <taxon>Gunneridae</taxon>
        <taxon>Pentapetalae</taxon>
        <taxon>Caryophyllales</taxon>
        <taxon>Chenopodiaceae</taxon>
        <taxon>Chenopodioideae</taxon>
        <taxon>Anserineae</taxon>
        <taxon>Spinacia</taxon>
    </lineage>
</organism>
<keyword evidence="9" id="KW-0472">Membrane</keyword>
<name>A0A9R0HYP3_SPIOL</name>
<reference evidence="12" key="2">
    <citation type="submission" date="2025-08" db="UniProtKB">
        <authorList>
            <consortium name="RefSeq"/>
        </authorList>
    </citation>
    <scope>IDENTIFICATION</scope>
    <source>
        <tissue evidence="12">Leaf</tissue>
    </source>
</reference>
<keyword evidence="8" id="KW-0479">Metal-binding</keyword>
<evidence type="ECO:0000259" key="10">
    <source>
        <dbReference type="PROSITE" id="PS50157"/>
    </source>
</evidence>
<evidence type="ECO:0000256" key="8">
    <source>
        <dbReference type="PROSITE-ProRule" id="PRU00042"/>
    </source>
</evidence>
<dbReference type="GO" id="GO:0003676">
    <property type="term" value="F:nucleic acid binding"/>
    <property type="evidence" value="ECO:0007669"/>
    <property type="project" value="InterPro"/>
</dbReference>